<organism evidence="2 3">
    <name type="scientific">Streptomyces axinellae</name>
    <dbReference type="NCBI Taxonomy" id="552788"/>
    <lineage>
        <taxon>Bacteria</taxon>
        <taxon>Bacillati</taxon>
        <taxon>Actinomycetota</taxon>
        <taxon>Actinomycetes</taxon>
        <taxon>Kitasatosporales</taxon>
        <taxon>Streptomycetaceae</taxon>
        <taxon>Streptomyces</taxon>
    </lineage>
</organism>
<gene>
    <name evidence="2" type="ORF">GCM10009863_30960</name>
</gene>
<evidence type="ECO:0000313" key="3">
    <source>
        <dbReference type="Proteomes" id="UP001501447"/>
    </source>
</evidence>
<feature type="compositionally biased region" description="Low complexity" evidence="1">
    <location>
        <begin position="18"/>
        <end position="28"/>
    </location>
</feature>
<proteinExistence type="predicted"/>
<feature type="region of interest" description="Disordered" evidence="1">
    <location>
        <begin position="1"/>
        <end position="29"/>
    </location>
</feature>
<reference evidence="2 3" key="1">
    <citation type="journal article" date="2019" name="Int. J. Syst. Evol. Microbiol.">
        <title>The Global Catalogue of Microorganisms (GCM) 10K type strain sequencing project: providing services to taxonomists for standard genome sequencing and annotation.</title>
        <authorList>
            <consortium name="The Broad Institute Genomics Platform"/>
            <consortium name="The Broad Institute Genome Sequencing Center for Infectious Disease"/>
            <person name="Wu L."/>
            <person name="Ma J."/>
        </authorList>
    </citation>
    <scope>NUCLEOTIDE SEQUENCE [LARGE SCALE GENOMIC DNA]</scope>
    <source>
        <strain evidence="2 3">JCM 16373</strain>
    </source>
</reference>
<protein>
    <submittedName>
        <fullName evidence="2">Uncharacterized protein</fullName>
    </submittedName>
</protein>
<keyword evidence="3" id="KW-1185">Reference proteome</keyword>
<accession>A0ABN3Q3F9</accession>
<name>A0ABN3Q3F9_9ACTN</name>
<dbReference type="Proteomes" id="UP001501447">
    <property type="component" value="Unassembled WGS sequence"/>
</dbReference>
<evidence type="ECO:0000256" key="1">
    <source>
        <dbReference type="SAM" id="MobiDB-lite"/>
    </source>
</evidence>
<feature type="compositionally biased region" description="Basic and acidic residues" evidence="1">
    <location>
        <begin position="1"/>
        <end position="16"/>
    </location>
</feature>
<sequence length="88" mass="10081">MGHERTDDDAPADRPHQTRQTPRTPQTRRTLETLQARLARGACLDCDWYRVQINRAAGDPRPRADLEALYGAHLRRRHGDEARGPRSV</sequence>
<comment type="caution">
    <text evidence="2">The sequence shown here is derived from an EMBL/GenBank/DDBJ whole genome shotgun (WGS) entry which is preliminary data.</text>
</comment>
<dbReference type="EMBL" id="BAAARJ010000009">
    <property type="protein sequence ID" value="GAA2615032.1"/>
    <property type="molecule type" value="Genomic_DNA"/>
</dbReference>
<evidence type="ECO:0000313" key="2">
    <source>
        <dbReference type="EMBL" id="GAA2615032.1"/>
    </source>
</evidence>